<comment type="cofactor">
    <cofactor evidence="1">
        <name>Ca(2+)</name>
        <dbReference type="ChEBI" id="CHEBI:29108"/>
    </cofactor>
</comment>
<comment type="catalytic activity">
    <reaction evidence="12">
        <text>Hydrolysis of the 2-sulfate groups of the L-iduronate 2-sulfate units of dermatan sulfate, heparan sulfate and heparin.</text>
        <dbReference type="EC" id="3.1.6.13"/>
    </reaction>
</comment>
<proteinExistence type="inferred from homology"/>
<reference evidence="19 20" key="1">
    <citation type="journal article" date="2014" name="Nat. Commun.">
        <title>Molecular traces of alternative social organization in a termite genome.</title>
        <authorList>
            <person name="Terrapon N."/>
            <person name="Li C."/>
            <person name="Robertson H.M."/>
            <person name="Ji L."/>
            <person name="Meng X."/>
            <person name="Booth W."/>
            <person name="Chen Z."/>
            <person name="Childers C.P."/>
            <person name="Glastad K.M."/>
            <person name="Gokhale K."/>
            <person name="Gowin J."/>
            <person name="Gronenberg W."/>
            <person name="Hermansen R.A."/>
            <person name="Hu H."/>
            <person name="Hunt B.G."/>
            <person name="Huylmans A.K."/>
            <person name="Khalil S.M."/>
            <person name="Mitchell R.D."/>
            <person name="Munoz-Torres M.C."/>
            <person name="Mustard J.A."/>
            <person name="Pan H."/>
            <person name="Reese J.T."/>
            <person name="Scharf M.E."/>
            <person name="Sun F."/>
            <person name="Vogel H."/>
            <person name="Xiao J."/>
            <person name="Yang W."/>
            <person name="Yang Z."/>
            <person name="Yang Z."/>
            <person name="Zhou J."/>
            <person name="Zhu J."/>
            <person name="Brent C.S."/>
            <person name="Elsik C.G."/>
            <person name="Goodisman M.A."/>
            <person name="Liberles D.A."/>
            <person name="Roe R.M."/>
            <person name="Vargo E.L."/>
            <person name="Vilcinskas A."/>
            <person name="Wang J."/>
            <person name="Bornberg-Bauer E."/>
            <person name="Korb J."/>
            <person name="Zhang G."/>
            <person name="Liebig J."/>
        </authorList>
    </citation>
    <scope>NUCLEOTIDE SEQUENCE [LARGE SCALE GENOMIC DNA]</scope>
    <source>
        <tissue evidence="19">Whole organism</tissue>
    </source>
</reference>
<comment type="subunit">
    <text evidence="14">Monomer. The 58-kDa mature form is composed of two chains resulting from proteolitic processing, the 42-kDa chain and the 14-kDa chain that remain stably associated and form the 58-kDa intermediate form which is enzymatically active.</text>
</comment>
<keyword evidence="4" id="KW-0479">Metal-binding</keyword>
<dbReference type="InterPro" id="IPR024607">
    <property type="entry name" value="Sulfatase_CS"/>
</dbReference>
<evidence type="ECO:0000256" key="1">
    <source>
        <dbReference type="ARBA" id="ARBA00001913"/>
    </source>
</evidence>
<dbReference type="FunFam" id="3.40.720.10:FF:000027">
    <property type="entry name" value="iduronate 2-sulfatase"/>
    <property type="match status" value="1"/>
</dbReference>
<dbReference type="GO" id="GO:0043202">
    <property type="term" value="C:lysosomal lumen"/>
    <property type="evidence" value="ECO:0007669"/>
    <property type="project" value="UniProtKB-ARBA"/>
</dbReference>
<evidence type="ECO:0000256" key="7">
    <source>
        <dbReference type="ARBA" id="ARBA00022837"/>
    </source>
</evidence>
<dbReference type="AlphaFoldDB" id="A0A067RAA8"/>
<evidence type="ECO:0000256" key="13">
    <source>
        <dbReference type="ARBA" id="ARBA00056350"/>
    </source>
</evidence>
<evidence type="ECO:0000256" key="17">
    <source>
        <dbReference type="ARBA" id="ARBA00081076"/>
    </source>
</evidence>
<keyword evidence="7" id="KW-0106">Calcium</keyword>
<dbReference type="FunCoup" id="A0A067RAA8">
    <property type="interactions" value="269"/>
</dbReference>
<evidence type="ECO:0000256" key="2">
    <source>
        <dbReference type="ARBA" id="ARBA00004371"/>
    </source>
</evidence>
<dbReference type="CDD" id="cd16030">
    <property type="entry name" value="iduronate-2-sulfatase"/>
    <property type="match status" value="1"/>
</dbReference>
<dbReference type="eggNOG" id="KOG3867">
    <property type="taxonomic scope" value="Eukaryota"/>
</dbReference>
<dbReference type="Gene3D" id="3.40.720.10">
    <property type="entry name" value="Alkaline Phosphatase, subunit A"/>
    <property type="match status" value="1"/>
</dbReference>
<dbReference type="PANTHER" id="PTHR45953:SF1">
    <property type="entry name" value="IDURONATE 2-SULFATASE"/>
    <property type="match status" value="1"/>
</dbReference>
<keyword evidence="11" id="KW-0458">Lysosome</keyword>
<dbReference type="InterPro" id="IPR035874">
    <property type="entry name" value="IDS"/>
</dbReference>
<dbReference type="InterPro" id="IPR000917">
    <property type="entry name" value="Sulfatase_N"/>
</dbReference>
<evidence type="ECO:0000256" key="14">
    <source>
        <dbReference type="ARBA" id="ARBA00062513"/>
    </source>
</evidence>
<gene>
    <name evidence="19" type="ORF">L798_09459</name>
</gene>
<dbReference type="InterPro" id="IPR017850">
    <property type="entry name" value="Alkaline_phosphatase_core_sf"/>
</dbReference>
<evidence type="ECO:0000313" key="19">
    <source>
        <dbReference type="EMBL" id="KDR16620.1"/>
    </source>
</evidence>
<evidence type="ECO:0000256" key="12">
    <source>
        <dbReference type="ARBA" id="ARBA00050460"/>
    </source>
</evidence>
<evidence type="ECO:0000256" key="8">
    <source>
        <dbReference type="ARBA" id="ARBA00023145"/>
    </source>
</evidence>
<keyword evidence="5" id="KW-0732">Signal</keyword>
<evidence type="ECO:0000256" key="5">
    <source>
        <dbReference type="ARBA" id="ARBA00022729"/>
    </source>
</evidence>
<dbReference type="GO" id="GO:1901136">
    <property type="term" value="P:carbohydrate derivative catabolic process"/>
    <property type="evidence" value="ECO:0007669"/>
    <property type="project" value="UniProtKB-ARBA"/>
</dbReference>
<organism evidence="19 20">
    <name type="scientific">Zootermopsis nevadensis</name>
    <name type="common">Dampwood termite</name>
    <dbReference type="NCBI Taxonomy" id="136037"/>
    <lineage>
        <taxon>Eukaryota</taxon>
        <taxon>Metazoa</taxon>
        <taxon>Ecdysozoa</taxon>
        <taxon>Arthropoda</taxon>
        <taxon>Hexapoda</taxon>
        <taxon>Insecta</taxon>
        <taxon>Pterygota</taxon>
        <taxon>Neoptera</taxon>
        <taxon>Polyneoptera</taxon>
        <taxon>Dictyoptera</taxon>
        <taxon>Blattodea</taxon>
        <taxon>Blattoidea</taxon>
        <taxon>Termitoidae</taxon>
        <taxon>Termopsidae</taxon>
        <taxon>Zootermopsis</taxon>
    </lineage>
</organism>
<dbReference type="GO" id="GO:0046872">
    <property type="term" value="F:metal ion binding"/>
    <property type="evidence" value="ECO:0007669"/>
    <property type="project" value="UniProtKB-KW"/>
</dbReference>
<comment type="subcellular location">
    <subcellularLocation>
        <location evidence="2">Lysosome</location>
    </subcellularLocation>
</comment>
<name>A0A067RAA8_ZOONE</name>
<dbReference type="Pfam" id="PF00884">
    <property type="entry name" value="Sulfatase"/>
    <property type="match status" value="1"/>
</dbReference>
<evidence type="ECO:0000256" key="16">
    <source>
        <dbReference type="ARBA" id="ARBA00068336"/>
    </source>
</evidence>
<keyword evidence="6" id="KW-0378">Hydrolase</keyword>
<evidence type="ECO:0000256" key="9">
    <source>
        <dbReference type="ARBA" id="ARBA00023157"/>
    </source>
</evidence>
<dbReference type="InParanoid" id="A0A067RAA8"/>
<evidence type="ECO:0000256" key="11">
    <source>
        <dbReference type="ARBA" id="ARBA00023228"/>
    </source>
</evidence>
<sequence>MPVTNEIILHSFYLFALFSAFESKDNILFIVVDDLRPALGCYKDQMAYTPNIDTLAKNSILFNNAYVQQALCAPSRNSFLTSRRPDTLHLYDFYSYWRMAAGNFTTLPQHFKENGYHTKTIGKIFHPGIASNWSDDQPYSWSEAPYHPPTQHYKQASVCPQPDGTFGRNLVCPVEVKFQPGHSLPDLQSLEEATKFLHAQSNSTLLPFFLAVGFHKPHVPLKYPTKYRELHPLDSIHLPSAHWRPSFLPTVAWNPWTDLRERDDVAALNVSFPFGPIPDNYARLVIQSYYAAVSYIDDLVGQLLSELEAAGLLNTTIILLIGDHGWSMAEHGEWSKYSNFEVSVRVPFILRVPGLTDSFKFQHKEYLSSSVLVELVDIFPTLAELAGLPIVPPLCPVNSSLVKLCTEGVSVVPVIQDAVFRKVQGIETRNRYLERKWKTGVFSQYPRPGVFPTLKPNSDKPRLKQIKIMGYSLRTLRYRYTEWALFDRQNFKPDWKYVIARELYDHQLDPAENMNVADRSFMSETVHVLSKQLRAGWRYSLPKHMLTRSN</sequence>
<feature type="domain" description="Sulfatase N-terminal" evidence="18">
    <location>
        <begin position="26"/>
        <end position="387"/>
    </location>
</feature>
<keyword evidence="9" id="KW-1015">Disulfide bond</keyword>
<evidence type="ECO:0000256" key="10">
    <source>
        <dbReference type="ARBA" id="ARBA00023180"/>
    </source>
</evidence>
<evidence type="ECO:0000256" key="3">
    <source>
        <dbReference type="ARBA" id="ARBA00008779"/>
    </source>
</evidence>
<protein>
    <recommendedName>
        <fullName evidence="16">Iduronate 2-sulfatase</fullName>
        <ecNumber evidence="15">3.1.6.13</ecNumber>
    </recommendedName>
    <alternativeName>
        <fullName evidence="17">Alpha-L-iduronate sulfate sulfatase</fullName>
    </alternativeName>
</protein>
<evidence type="ECO:0000256" key="15">
    <source>
        <dbReference type="ARBA" id="ARBA00066413"/>
    </source>
</evidence>
<dbReference type="PANTHER" id="PTHR45953">
    <property type="entry name" value="IDURONATE 2-SULFATASE"/>
    <property type="match status" value="1"/>
</dbReference>
<dbReference type="Proteomes" id="UP000027135">
    <property type="component" value="Unassembled WGS sequence"/>
</dbReference>
<comment type="similarity">
    <text evidence="3">Belongs to the sulfatase family.</text>
</comment>
<keyword evidence="8" id="KW-0865">Zymogen</keyword>
<dbReference type="OrthoDB" id="96314at2759"/>
<comment type="function">
    <text evidence="13">Lysosomal enzyme involved in the degradation pathway of dermatan sulfate and heparan sulfate.</text>
</comment>
<keyword evidence="20" id="KW-1185">Reference proteome</keyword>
<evidence type="ECO:0000256" key="4">
    <source>
        <dbReference type="ARBA" id="ARBA00022723"/>
    </source>
</evidence>
<dbReference type="SUPFAM" id="SSF53649">
    <property type="entry name" value="Alkaline phosphatase-like"/>
    <property type="match status" value="1"/>
</dbReference>
<dbReference type="EMBL" id="KK852782">
    <property type="protein sequence ID" value="KDR16620.1"/>
    <property type="molecule type" value="Genomic_DNA"/>
</dbReference>
<dbReference type="EC" id="3.1.6.13" evidence="15"/>
<evidence type="ECO:0000256" key="6">
    <source>
        <dbReference type="ARBA" id="ARBA00022801"/>
    </source>
</evidence>
<evidence type="ECO:0000259" key="18">
    <source>
        <dbReference type="Pfam" id="PF00884"/>
    </source>
</evidence>
<accession>A0A067RAA8</accession>
<keyword evidence="10" id="KW-0325">Glycoprotein</keyword>
<dbReference type="PROSITE" id="PS00149">
    <property type="entry name" value="SULFATASE_2"/>
    <property type="match status" value="1"/>
</dbReference>
<evidence type="ECO:0000313" key="20">
    <source>
        <dbReference type="Proteomes" id="UP000027135"/>
    </source>
</evidence>
<dbReference type="GO" id="GO:0004423">
    <property type="term" value="F:iduronate-2-sulfatase activity"/>
    <property type="evidence" value="ECO:0007669"/>
    <property type="project" value="UniProtKB-EC"/>
</dbReference>
<dbReference type="OMA" id="HVFTRAY"/>
<dbReference type="STRING" id="136037.A0A067RAA8"/>